<organism evidence="9 10">
    <name type="scientific">Acetanaerobacterium elongatum</name>
    <dbReference type="NCBI Taxonomy" id="258515"/>
    <lineage>
        <taxon>Bacteria</taxon>
        <taxon>Bacillati</taxon>
        <taxon>Bacillota</taxon>
        <taxon>Clostridia</taxon>
        <taxon>Eubacteriales</taxon>
        <taxon>Oscillospiraceae</taxon>
        <taxon>Acetanaerobacterium</taxon>
    </lineage>
</organism>
<dbReference type="GO" id="GO:0061711">
    <property type="term" value="F:tRNA N(6)-L-threonylcarbamoyladenine synthase activity"/>
    <property type="evidence" value="ECO:0007669"/>
    <property type="project" value="UniProtKB-EC"/>
</dbReference>
<dbReference type="PANTHER" id="PTHR11735:SF6">
    <property type="entry name" value="TRNA N6-ADENOSINE THREONYLCARBAMOYLTRANSFERASE, MITOCHONDRIAL"/>
    <property type="match status" value="1"/>
</dbReference>
<dbReference type="PANTHER" id="PTHR11735">
    <property type="entry name" value="TRNA N6-ADENOSINE THREONYLCARBAMOYLTRANSFERASE"/>
    <property type="match status" value="1"/>
</dbReference>
<dbReference type="AlphaFoldDB" id="A0A1H0AQR3"/>
<dbReference type="OrthoDB" id="1675500at2"/>
<comment type="catalytic activity">
    <reaction evidence="7">
        <text>L-threonylcarbamoyladenylate + adenosine(37) in tRNA = N(6)-L-threonylcarbamoyladenosine(37) in tRNA + AMP + H(+)</text>
        <dbReference type="Rhea" id="RHEA:37059"/>
        <dbReference type="Rhea" id="RHEA-COMP:10162"/>
        <dbReference type="Rhea" id="RHEA-COMP:10163"/>
        <dbReference type="ChEBI" id="CHEBI:15378"/>
        <dbReference type="ChEBI" id="CHEBI:73682"/>
        <dbReference type="ChEBI" id="CHEBI:74411"/>
        <dbReference type="ChEBI" id="CHEBI:74418"/>
        <dbReference type="ChEBI" id="CHEBI:456215"/>
        <dbReference type="EC" id="2.3.1.234"/>
    </reaction>
</comment>
<dbReference type="EMBL" id="FNID01000017">
    <property type="protein sequence ID" value="SDN35731.1"/>
    <property type="molecule type" value="Genomic_DNA"/>
</dbReference>
<evidence type="ECO:0000256" key="3">
    <source>
        <dbReference type="ARBA" id="ARBA00022694"/>
    </source>
</evidence>
<dbReference type="Gene3D" id="3.30.420.40">
    <property type="match status" value="2"/>
</dbReference>
<keyword evidence="5" id="KW-0408">Iron</keyword>
<protein>
    <recommendedName>
        <fullName evidence="1">N(6)-L-threonylcarbamoyladenine synthase</fullName>
        <ecNumber evidence="1">2.3.1.234</ecNumber>
    </recommendedName>
</protein>
<dbReference type="PRINTS" id="PR00789">
    <property type="entry name" value="OSIALOPTASE"/>
</dbReference>
<accession>A0A1H0AQR3</accession>
<dbReference type="InterPro" id="IPR000905">
    <property type="entry name" value="Gcp-like_dom"/>
</dbReference>
<sequence length="314" mass="33807">MAAFLGIDTSNYTTSAAVYDAKSNLIIHQKKLLPVEIGALGLKQSDAVFCHVKQLPVIMEQLSALQPAFDFDAVGYSARPRDAEGSYMPCFLVGECAARSIAAALKIPAYGFSHQAGHIAAALYSVKRLDLMNRRFIAFHVSGGTTDCLLVSPGKEQLLDINQIASSLDLKAGQAIDRVGVMLGLPFPAGRHLEELALTSSTRFKITPTIRGMDCCLSGLENICKRMVVDGKPSCDIAFYCIEHIAATLDKMTELVLKEYGNLPIIYAGGVMSNSIIRARFTEKYGGMFAEPEYSSDNAAGVAILTASKAGQLR</sequence>
<reference evidence="9 10" key="1">
    <citation type="submission" date="2016-10" db="EMBL/GenBank/DDBJ databases">
        <authorList>
            <person name="de Groot N.N."/>
        </authorList>
    </citation>
    <scope>NUCLEOTIDE SEQUENCE [LARGE SCALE GENOMIC DNA]</scope>
    <source>
        <strain evidence="9 10">CGMCC 1.5012</strain>
    </source>
</reference>
<evidence type="ECO:0000256" key="1">
    <source>
        <dbReference type="ARBA" id="ARBA00012156"/>
    </source>
</evidence>
<keyword evidence="4" id="KW-0479">Metal-binding</keyword>
<evidence type="ECO:0000256" key="2">
    <source>
        <dbReference type="ARBA" id="ARBA00022679"/>
    </source>
</evidence>
<keyword evidence="6" id="KW-0012">Acyltransferase</keyword>
<proteinExistence type="predicted"/>
<gene>
    <name evidence="9" type="ORF">SAMN05192585_11710</name>
</gene>
<dbReference type="STRING" id="258515.SAMN05192585_11710"/>
<dbReference type="PROSITE" id="PS01016">
    <property type="entry name" value="GLYCOPROTEASE"/>
    <property type="match status" value="1"/>
</dbReference>
<evidence type="ECO:0000313" key="10">
    <source>
        <dbReference type="Proteomes" id="UP000199182"/>
    </source>
</evidence>
<dbReference type="EC" id="2.3.1.234" evidence="1"/>
<evidence type="ECO:0000256" key="7">
    <source>
        <dbReference type="ARBA" id="ARBA00048117"/>
    </source>
</evidence>
<name>A0A1H0AQR3_9FIRM</name>
<keyword evidence="2" id="KW-0808">Transferase</keyword>
<dbReference type="GO" id="GO:0006400">
    <property type="term" value="P:tRNA modification"/>
    <property type="evidence" value="ECO:0007669"/>
    <property type="project" value="UniProtKB-ARBA"/>
</dbReference>
<dbReference type="GO" id="GO:0046872">
    <property type="term" value="F:metal ion binding"/>
    <property type="evidence" value="ECO:0007669"/>
    <property type="project" value="UniProtKB-KW"/>
</dbReference>
<dbReference type="Proteomes" id="UP000199182">
    <property type="component" value="Unassembled WGS sequence"/>
</dbReference>
<evidence type="ECO:0000256" key="6">
    <source>
        <dbReference type="ARBA" id="ARBA00023315"/>
    </source>
</evidence>
<keyword evidence="3" id="KW-0819">tRNA processing</keyword>
<dbReference type="InterPro" id="IPR017860">
    <property type="entry name" value="Peptidase_M22_CS"/>
</dbReference>
<evidence type="ECO:0000256" key="4">
    <source>
        <dbReference type="ARBA" id="ARBA00022723"/>
    </source>
</evidence>
<dbReference type="SUPFAM" id="SSF53067">
    <property type="entry name" value="Actin-like ATPase domain"/>
    <property type="match status" value="1"/>
</dbReference>
<evidence type="ECO:0000256" key="5">
    <source>
        <dbReference type="ARBA" id="ARBA00023004"/>
    </source>
</evidence>
<evidence type="ECO:0000259" key="8">
    <source>
        <dbReference type="Pfam" id="PF00814"/>
    </source>
</evidence>
<dbReference type="InterPro" id="IPR017861">
    <property type="entry name" value="KAE1/TsaD"/>
</dbReference>
<dbReference type="RefSeq" id="WP_092640180.1">
    <property type="nucleotide sequence ID" value="NZ_FNID01000017.1"/>
</dbReference>
<keyword evidence="10" id="KW-1185">Reference proteome</keyword>
<dbReference type="Pfam" id="PF00814">
    <property type="entry name" value="TsaD"/>
    <property type="match status" value="1"/>
</dbReference>
<evidence type="ECO:0000313" key="9">
    <source>
        <dbReference type="EMBL" id="SDN35731.1"/>
    </source>
</evidence>
<dbReference type="InterPro" id="IPR043129">
    <property type="entry name" value="ATPase_NBD"/>
</dbReference>
<dbReference type="GO" id="GO:0070525">
    <property type="term" value="P:tRNA threonylcarbamoyladenosine metabolic process"/>
    <property type="evidence" value="ECO:0007669"/>
    <property type="project" value="UniProtKB-ARBA"/>
</dbReference>
<feature type="domain" description="Gcp-like" evidence="8">
    <location>
        <begin position="51"/>
        <end position="303"/>
    </location>
</feature>